<feature type="compositionally biased region" description="Low complexity" evidence="18">
    <location>
        <begin position="332"/>
        <end position="345"/>
    </location>
</feature>
<keyword evidence="5" id="KW-0949">S-adenosyl-L-methionine</keyword>
<evidence type="ECO:0000256" key="15">
    <source>
        <dbReference type="ARBA" id="ARBA00023242"/>
    </source>
</evidence>
<feature type="compositionally biased region" description="Low complexity" evidence="18">
    <location>
        <begin position="2405"/>
        <end position="2426"/>
    </location>
</feature>
<dbReference type="InterPro" id="IPR001487">
    <property type="entry name" value="Bromodomain"/>
</dbReference>
<feature type="domain" description="PHD-type" evidence="22">
    <location>
        <begin position="4217"/>
        <end position="4325"/>
    </location>
</feature>
<feature type="compositionally biased region" description="Low complexity" evidence="18">
    <location>
        <begin position="2283"/>
        <end position="2294"/>
    </location>
</feature>
<keyword evidence="2" id="KW-0597">Phosphoprotein</keyword>
<feature type="compositionally biased region" description="Pro residues" evidence="18">
    <location>
        <begin position="1558"/>
        <end position="1574"/>
    </location>
</feature>
<dbReference type="InterPro" id="IPR034732">
    <property type="entry name" value="EPHD"/>
</dbReference>
<dbReference type="PRINTS" id="PR00503">
    <property type="entry name" value="BROMODOMAIN"/>
</dbReference>
<evidence type="ECO:0000259" key="21">
    <source>
        <dbReference type="PROSITE" id="PS50868"/>
    </source>
</evidence>
<feature type="compositionally biased region" description="Acidic residues" evidence="18">
    <location>
        <begin position="875"/>
        <end position="889"/>
    </location>
</feature>
<proteinExistence type="predicted"/>
<feature type="compositionally biased region" description="Low complexity" evidence="18">
    <location>
        <begin position="3605"/>
        <end position="3620"/>
    </location>
</feature>
<dbReference type="PROSITE" id="PS51805">
    <property type="entry name" value="EPHD"/>
    <property type="match status" value="1"/>
</dbReference>
<dbReference type="SUPFAM" id="SSF47370">
    <property type="entry name" value="Bromodomain"/>
    <property type="match status" value="1"/>
</dbReference>
<feature type="compositionally biased region" description="Low complexity" evidence="18">
    <location>
        <begin position="2062"/>
        <end position="2108"/>
    </location>
</feature>
<evidence type="ECO:0000256" key="6">
    <source>
        <dbReference type="ARBA" id="ARBA00022723"/>
    </source>
</evidence>
<evidence type="ECO:0000256" key="2">
    <source>
        <dbReference type="ARBA" id="ARBA00022553"/>
    </source>
</evidence>
<accession>A0ABM1YDZ2</accession>
<feature type="compositionally biased region" description="Pro residues" evidence="18">
    <location>
        <begin position="481"/>
        <end position="492"/>
    </location>
</feature>
<evidence type="ECO:0000256" key="17">
    <source>
        <dbReference type="SAM" id="Coils"/>
    </source>
</evidence>
<dbReference type="Pfam" id="PF05965">
    <property type="entry name" value="FYRC"/>
    <property type="match status" value="1"/>
</dbReference>
<feature type="compositionally biased region" description="Low complexity" evidence="18">
    <location>
        <begin position="2127"/>
        <end position="2141"/>
    </location>
</feature>
<dbReference type="PANTHER" id="PTHR45888">
    <property type="entry name" value="HL01030P-RELATED"/>
    <property type="match status" value="1"/>
</dbReference>
<feature type="compositionally biased region" description="Basic and acidic residues" evidence="18">
    <location>
        <begin position="4143"/>
        <end position="4163"/>
    </location>
</feature>
<dbReference type="SMART" id="SM00541">
    <property type="entry name" value="FYRN"/>
    <property type="match status" value="1"/>
</dbReference>
<feature type="region of interest" description="Disordered" evidence="18">
    <location>
        <begin position="747"/>
        <end position="1478"/>
    </location>
</feature>
<feature type="compositionally biased region" description="Basic and acidic residues" evidence="18">
    <location>
        <begin position="813"/>
        <end position="825"/>
    </location>
</feature>
<dbReference type="PROSITE" id="PS50280">
    <property type="entry name" value="SET"/>
    <property type="match status" value="1"/>
</dbReference>
<feature type="compositionally biased region" description="Basic residues" evidence="18">
    <location>
        <begin position="1112"/>
        <end position="1128"/>
    </location>
</feature>
<feature type="coiled-coil region" evidence="17">
    <location>
        <begin position="3124"/>
        <end position="3163"/>
    </location>
</feature>
<evidence type="ECO:0000313" key="23">
    <source>
        <dbReference type="EnsemblMetazoa" id="AALFPA23_008286.P11168"/>
    </source>
</evidence>
<feature type="region of interest" description="Disordered" evidence="18">
    <location>
        <begin position="3279"/>
        <end position="3364"/>
    </location>
</feature>
<reference evidence="23" key="2">
    <citation type="submission" date="2025-05" db="UniProtKB">
        <authorList>
            <consortium name="EnsemblMetazoa"/>
        </authorList>
    </citation>
    <scope>IDENTIFICATION</scope>
    <source>
        <strain evidence="23">Foshan</strain>
    </source>
</reference>
<evidence type="ECO:0000256" key="11">
    <source>
        <dbReference type="ARBA" id="ARBA00023015"/>
    </source>
</evidence>
<feature type="compositionally biased region" description="Low complexity" evidence="18">
    <location>
        <begin position="3331"/>
        <end position="3344"/>
    </location>
</feature>
<keyword evidence="24" id="KW-1185">Reference proteome</keyword>
<dbReference type="CDD" id="cd15666">
    <property type="entry name" value="ePHD2_KMT2C_like"/>
    <property type="match status" value="1"/>
</dbReference>
<dbReference type="SMART" id="SM00508">
    <property type="entry name" value="PostSET"/>
    <property type="match status" value="1"/>
</dbReference>
<feature type="compositionally biased region" description="Polar residues" evidence="18">
    <location>
        <begin position="529"/>
        <end position="547"/>
    </location>
</feature>
<evidence type="ECO:0000256" key="7">
    <source>
        <dbReference type="ARBA" id="ARBA00022737"/>
    </source>
</evidence>
<keyword evidence="7" id="KW-0677">Repeat</keyword>
<feature type="compositionally biased region" description="Basic and acidic residues" evidence="18">
    <location>
        <begin position="2591"/>
        <end position="2615"/>
    </location>
</feature>
<feature type="compositionally biased region" description="Basic and acidic residues" evidence="18">
    <location>
        <begin position="1047"/>
        <end position="1059"/>
    </location>
</feature>
<feature type="compositionally biased region" description="Basic and acidic residues" evidence="18">
    <location>
        <begin position="2908"/>
        <end position="2917"/>
    </location>
</feature>
<feature type="compositionally biased region" description="Polar residues" evidence="18">
    <location>
        <begin position="2005"/>
        <end position="2019"/>
    </location>
</feature>
<feature type="compositionally biased region" description="Gly residues" evidence="18">
    <location>
        <begin position="577"/>
        <end position="587"/>
    </location>
</feature>
<feature type="domain" description="SET" evidence="20">
    <location>
        <begin position="4591"/>
        <end position="4707"/>
    </location>
</feature>
<evidence type="ECO:0000256" key="16">
    <source>
        <dbReference type="PROSITE-ProRule" id="PRU00035"/>
    </source>
</evidence>
<evidence type="ECO:0000256" key="9">
    <source>
        <dbReference type="ARBA" id="ARBA00022833"/>
    </source>
</evidence>
<organism evidence="23 24">
    <name type="scientific">Aedes albopictus</name>
    <name type="common">Asian tiger mosquito</name>
    <name type="synonym">Stegomyia albopicta</name>
    <dbReference type="NCBI Taxonomy" id="7160"/>
    <lineage>
        <taxon>Eukaryota</taxon>
        <taxon>Metazoa</taxon>
        <taxon>Ecdysozoa</taxon>
        <taxon>Arthropoda</taxon>
        <taxon>Hexapoda</taxon>
        <taxon>Insecta</taxon>
        <taxon>Pterygota</taxon>
        <taxon>Neoptera</taxon>
        <taxon>Endopterygota</taxon>
        <taxon>Diptera</taxon>
        <taxon>Nematocera</taxon>
        <taxon>Culicoidea</taxon>
        <taxon>Culicidae</taxon>
        <taxon>Culicinae</taxon>
        <taxon>Aedini</taxon>
        <taxon>Aedes</taxon>
        <taxon>Stegomyia</taxon>
    </lineage>
</organism>
<feature type="compositionally biased region" description="Basic residues" evidence="18">
    <location>
        <begin position="1136"/>
        <end position="1152"/>
    </location>
</feature>
<name>A0ABM1YDZ2_AEDAL</name>
<feature type="compositionally biased region" description="Polar residues" evidence="18">
    <location>
        <begin position="1914"/>
        <end position="1930"/>
    </location>
</feature>
<feature type="compositionally biased region" description="Acidic residues" evidence="18">
    <location>
        <begin position="1397"/>
        <end position="1407"/>
    </location>
</feature>
<feature type="compositionally biased region" description="Basic and acidic residues" evidence="18">
    <location>
        <begin position="1374"/>
        <end position="1396"/>
    </location>
</feature>
<feature type="compositionally biased region" description="Low complexity" evidence="18">
    <location>
        <begin position="563"/>
        <end position="576"/>
    </location>
</feature>
<evidence type="ECO:0000256" key="18">
    <source>
        <dbReference type="SAM" id="MobiDB-lite"/>
    </source>
</evidence>
<feature type="compositionally biased region" description="Basic and acidic residues" evidence="18">
    <location>
        <begin position="1172"/>
        <end position="1210"/>
    </location>
</feature>
<dbReference type="InterPro" id="IPR013083">
    <property type="entry name" value="Znf_RING/FYVE/PHD"/>
</dbReference>
<dbReference type="SUPFAM" id="SSF82199">
    <property type="entry name" value="SET domain"/>
    <property type="match status" value="1"/>
</dbReference>
<feature type="compositionally biased region" description="Basic residues" evidence="18">
    <location>
        <begin position="850"/>
        <end position="871"/>
    </location>
</feature>
<feature type="compositionally biased region" description="Polar residues" evidence="18">
    <location>
        <begin position="1016"/>
        <end position="1037"/>
    </location>
</feature>
<feature type="compositionally biased region" description="Polar residues" evidence="18">
    <location>
        <begin position="1624"/>
        <end position="1633"/>
    </location>
</feature>
<feature type="compositionally biased region" description="Basic residues" evidence="18">
    <location>
        <begin position="802"/>
        <end position="812"/>
    </location>
</feature>
<dbReference type="Pfam" id="PF00439">
    <property type="entry name" value="Bromodomain"/>
    <property type="match status" value="1"/>
</dbReference>
<evidence type="ECO:0008006" key="25">
    <source>
        <dbReference type="Google" id="ProtNLM"/>
    </source>
</evidence>
<feature type="compositionally biased region" description="Polar residues" evidence="18">
    <location>
        <begin position="2240"/>
        <end position="2253"/>
    </location>
</feature>
<feature type="region of interest" description="Disordered" evidence="18">
    <location>
        <begin position="1774"/>
        <end position="1799"/>
    </location>
</feature>
<feature type="region of interest" description="Disordered" evidence="18">
    <location>
        <begin position="2377"/>
        <end position="2426"/>
    </location>
</feature>
<feature type="region of interest" description="Disordered" evidence="18">
    <location>
        <begin position="2586"/>
        <end position="2622"/>
    </location>
</feature>
<evidence type="ECO:0000256" key="10">
    <source>
        <dbReference type="ARBA" id="ARBA00022853"/>
    </source>
</evidence>
<dbReference type="InterPro" id="IPR003888">
    <property type="entry name" value="FYrich_N"/>
</dbReference>
<dbReference type="InterPro" id="IPR001214">
    <property type="entry name" value="SET_dom"/>
</dbReference>
<feature type="region of interest" description="Disordered" evidence="18">
    <location>
        <begin position="1605"/>
        <end position="1702"/>
    </location>
</feature>
<evidence type="ECO:0000256" key="14">
    <source>
        <dbReference type="ARBA" id="ARBA00023163"/>
    </source>
</evidence>
<feature type="compositionally biased region" description="Polar residues" evidence="18">
    <location>
        <begin position="2109"/>
        <end position="2126"/>
    </location>
</feature>
<feature type="region of interest" description="Disordered" evidence="18">
    <location>
        <begin position="2277"/>
        <end position="2316"/>
    </location>
</feature>
<feature type="compositionally biased region" description="Basic and acidic residues" evidence="18">
    <location>
        <begin position="1816"/>
        <end position="1830"/>
    </location>
</feature>
<dbReference type="InterPro" id="IPR046341">
    <property type="entry name" value="SET_dom_sf"/>
</dbReference>
<evidence type="ECO:0000259" key="20">
    <source>
        <dbReference type="PROSITE" id="PS50280"/>
    </source>
</evidence>
<feature type="compositionally biased region" description="Basic residues" evidence="18">
    <location>
        <begin position="957"/>
        <end position="970"/>
    </location>
</feature>
<keyword evidence="3" id="KW-0489">Methyltransferase</keyword>
<keyword evidence="6" id="KW-0479">Metal-binding</keyword>
<dbReference type="Pfam" id="PF13832">
    <property type="entry name" value="zf-HC5HC2H_2"/>
    <property type="match status" value="1"/>
</dbReference>
<feature type="region of interest" description="Disordered" evidence="18">
    <location>
        <begin position="2898"/>
        <end position="2917"/>
    </location>
</feature>
<evidence type="ECO:0000256" key="1">
    <source>
        <dbReference type="ARBA" id="ARBA00004123"/>
    </source>
</evidence>
<dbReference type="PANTHER" id="PTHR45888:SF6">
    <property type="entry name" value="HL01030P-RELATED"/>
    <property type="match status" value="1"/>
</dbReference>
<evidence type="ECO:0000256" key="4">
    <source>
        <dbReference type="ARBA" id="ARBA00022679"/>
    </source>
</evidence>
<feature type="compositionally biased region" description="Polar residues" evidence="18">
    <location>
        <begin position="3307"/>
        <end position="3322"/>
    </location>
</feature>
<feature type="compositionally biased region" description="Low complexity" evidence="18">
    <location>
        <begin position="1155"/>
        <end position="1164"/>
    </location>
</feature>
<feature type="compositionally biased region" description="Low complexity" evidence="18">
    <location>
        <begin position="1442"/>
        <end position="1465"/>
    </location>
</feature>
<evidence type="ECO:0000256" key="5">
    <source>
        <dbReference type="ARBA" id="ARBA00022691"/>
    </source>
</evidence>
<dbReference type="Gene3D" id="1.20.920.10">
    <property type="entry name" value="Bromodomain-like"/>
    <property type="match status" value="1"/>
</dbReference>
<feature type="region of interest" description="Disordered" evidence="18">
    <location>
        <begin position="1557"/>
        <end position="1577"/>
    </location>
</feature>
<feature type="region of interest" description="Disordered" evidence="18">
    <location>
        <begin position="414"/>
        <end position="438"/>
    </location>
</feature>
<dbReference type="Gene3D" id="3.30.160.360">
    <property type="match status" value="1"/>
</dbReference>
<sequence>MFSTFIGLIDIQSWWEVPYIAHFCSLFSGSFQLPDFDIEDLEEALLTDVDTESEVDLKVYSARLLPDLIVALLKGCDALSQIVAHISPSNYQMFLRRLFRQKCQEYNINNPFNEDTDFEKLPLRTKILILKYLCDFRLDSADVFNSFANLEADSLRVEPLGYDSKGSAYWYFFGTRLYREDFDVPSGKGSKASKRSVWQVICFTEEDWRNLAGKFKRSKNENERALLLQLEENFLPNIPKIFRDKERERRNKLLERRTSSRIKVYEERRLADLFRQKEIEEAQKALLKEQRRLQGKCEPQPEDCRSQRERLAEERARLAEDRAKRAERRSRSNSVSSIVSTYASSPEPLTSDFIFQPKENESQSFRKHSSGGVKHSATVLVSNPPASPSSELGSEPTSSVADIDECSGAFYNKNPEKVLIEEENDDDEEEEEIEEDSDSVIVVDQVNNNCIEVGSSISVASVGTATTSSGISSREQRDKTPSPPPSPPPPSILHPVAEEAALSAEPVKRRSKLSAEIEALLQYNRNMAPTTTKLPGRQTNNSLSSVTGPVILPFAETPPKTPSSSSGNKSGESNSGAAGGVGGGGNAGTSSSGRKKKSKASEVTSFFTTSTSTLISSFSFTETEEVLQIGMHKILEYIKNHDDAWPFMDPVDEDIAPRYYSIIRRPMDLQKMEDKLDNGEYLTFGDFRNDFKLIVNNCRLYNGQANEYTEMVNNLQLAFEKAKKKYFDSNSSDEEQTLEYPIFKEKQFGNSGGKNINESSVSSTSVNNSKSSNENKSDSVNKKTNDVKKSSAKESKSDKKEGKMKHTNKKGKHESSDISDKDKSHSSGSAKKGKANVEEESKSVKSGTGKGHKRKRKEKDKTAKGKSKKFKPNSDDEDEVGEEENEVNEEDIKSLKDRSEREEEEEEVRAPSPVPLENRKKSNSKAKKKEPKTKEQKKSFKSTKEDKSSTKHEIGNKVRKKSPPRSRSVSRARSATPMSRSPSPVPASTPKKANKRKESIKQKHGKKGRKGERSTEQATTVKETSKQVDTSLNSGTPSPAKPRGKKKVQETKAVPRSDEDIADVPMEAEGDKETDLSMFADIDEKRIRNDSGGYASGDSNAEIPIPKSDNKNKKHRKNNQKATKTKTKNKSEEKPKKCKSKTKSGKSKKSKTKSFDTSSVVSTSNAEEDVEQVIKENKNKDPMEKEIKSASKKQPKDFSKYTTLPRDRSSSRSFSRSPSPLPSIRDGYSSLSDHSMDFDQDLDEEKSAPARPLTPDIRNKYDLIKERRRNQQKTTPQTNVSATVVTQEKPAKQKAKPQETSRKKQKPNQTQNTSSSASSTPSKQPKVTEESEKPAKTKETGKSKRKGAQSIENNDDFLPPEDVKESIEPLPIIEKPRLSYMEDKTEKRESERKIDPSDEYDFIDDSPTEIPAVKVPTPMASPTEKVPKPPKVKPDSCKKQPSKSSKTSQNNTSVKPSTVTTTKQPKASGANMEALELETEQTLKDINKWLENTPRFSEYSSASNSPSRYIMDDLDAVTAKIDAADFRKPIPLSQLPEEEPETPPIIPIAQAIASPSLTPLPAPIPPLPTSPKPMMPASGLVAKETSKMKSSKELLYDTNALKEPANNVNISPASHPVAKPHPTQPTVTNTASVPVSAVTPPDRPHLGPPPIIPPHSQKKEPKEPKRKTLKEKLSQLSSRKRETVHRTIDRLQPGKSKGNLLTSMQNLNKPEEMFPLGGSTNKLKEVKNSLIVKTDESKPKLSLGTVLDTEGFGLGQQHNFADERKENVADVAESTVDKKESDGEKLLISPTKDDSDNANKLLIHDDIKAAKAELAKTDPTKVVESPEKVIKAVTKSGKPSATPNLSAWFKAFGAPKKPKKSDEGDDSTSKNSPSESGKGGEGTSPSESGLSVPLVPSLESPSYPSLPAPRQRKASTGSTVSERSSFSQDPDSPRIGIDERIGVYPAPYPSPMGASPIMTSPKLDETQKSPYPLNGAIKVGFYQDTTTKSSPEKSCSPRDLPSPYPQYSQHLYSSNTGMTGNNLYGNYSYGGNANPSTSNTNAENFKTFDQYKQPASQESDYNSSMSPSTNPNSPYHNQQSSPYQQQPNSPYQQQQQPNQNYNQQQQQSIASPASSGPLSPYSTNSIAPQSSVQQSPAQSVSGHSPFNPSPSSPYQTPQHPSQSQPSQQVQKQPNPQQQPPQPQQQQHSSKPNTPIHQSPNSPFSQSNHSSPYSQQDPNSPYSQGQLSPFQPMSPKPPQSSLPALPQGTTNNSLKLAPPIITPQQAAAAAGVALPESPINSLSQQQQQPQHQQQQMIRRPPSAGSQGLGPSPGQFIQQESMEGPINIVTSVASNSGSTGGGGGGGINHPSNPIPIMPCFGKYGYIKLGLRGGSPMWGNARGNPPPKGPNPIGHLQQQLQSGNKAHGQQMAGSSSGPAGPSLQQHQQMEAAKKAAMMRNRLTIVQKTSQPQQGSSEEIVVIDSSPDEKRRMMDYDDETDKRLVTTEVSLSSVAQPAVDGDEIIEPFAHSRYDIGASPLGAHIEGGEYELFGQDVVTPANKDGEKSLTVEVIKSNISKEGEHSNAGVVIIDGGDKTVQTNERNIATTEDFEAMIDSRPKDADGKQDEETKDSASDEPMKAGMKTPTKDTTVISVGLQQSPKPITYPGRIAIQKTILQNRPQMVTAVSAAHKKLVKDATESAKLSIGNTTISVPILKSFPIAATPPKTPTEGTPSQAKSVLPSQTKKIITSTAISLSNISKNTSGTVIAVAGQKINTTSIVPLTSLNLNQSSPFITKTFARTGPNAPQHSQGQHQTTSQIKIQQIPQTSAQGPSVPQAHPSSAMDNLVVKAKPNVPSPSMGYAKLSSLTVTQDTSLPTKIFEDDSISPDSSIGQEDSDQLGMEKVEPTIDEAARADGAVSEVDNHPMAPHEGSNDSHSGEIKKHGVIPVHVISKSRENSKSPILGPAGQRVSAMPQLSPLSQPNELTMNAMNVSQQVRSIMSSINSNTIPPGSSIKTEASGTVITTTPATSASTISTITFDTVIPSQGDNMSKPETIASILKTVSGKTILPAAAVANASNANKSEQAQSVTSISSIPGTKLLNQQLQIGRVSPAVPPSGSNIVVVKQVRAPMQKQISQAQAQKQQLVVMQQQQALKFQQQNQQQLQMQQHQQQQQQLQQQQAASQQTGVIIQGQGRIQTIEIPRSTADNSSTSSIASILSSTLQSQTRIVNFSEISTNTSQPPGLVVTSRPGVISTPGSGVLLTSSSSAPTPSTATSILSATLSQPMQSMKMSTPTISTLLQNQLQGSSSFRRSKSTDEVPAGFPREPAGQTVSKRLSLEASNTVKSEPMDTTDDNNVSSTSSVSSTTGQASGCKFSTMSTPSGTKIESDSQNVLLKQLLQNTGCTSAPSPTPTSMARPVPSLITNQRAPSLGVVSSLEAQLARPVIPPSTNPPAIQIITTQAVTIPTSSPAPTTSEPHKVSATKIVSRETSFVSKPQTVTISSSHPTPHLFANMRAASMKKEEMMQAAAASAAAASAAASGCITAQPITVQSTVKTESGQMTVTQITHPIVQPQQPPQALLQQQLQQQPQLQPNQLPVSSADIPSMTTYIKREPTPVQSVHMKPPEQQLLQNSSQPQQAQPQPMSRTPTPVEVKKELPDESVSGPSPVFPSPVPTPTDTVKQELSFTPTPTKEEPMEQQTSMETAGKTPAEIAHELKKKKRREYQKNRRQQQINSNKEPHQTKKKPRKSAKLEEDYDTYIDNLMLQLRQLPPMQILEPLLPRNYGICQLFGTGDLSKFTNTKNYSIATGDLTGVYGHAQIPNVADFYNTKPFGVKIPPPEIVPPSTQRGFYDQEFPPIKFENEDRCRYDYVKDRDLDSPDTIVSTSSPECVRWESPIHFPGLRVIKEESNEDEQAMVFKRMSPIIPIVAPVPIRLKRGISLSADKSLSLIGPGSNKENEGIKEPLGIKSRFGPPTPLKDSSNVTVTLTLTSSAAEDIIGVLRDLANILEIAPPMSYQIVERTTTPPSQKLGLYRTKGRDGKEGAPIDIQTILNGAAKFCRHCDVVILNTLITAKPSEFPLLTNNVNQDLESEELYFCSKACYRQFQWRPTNILEDKLLGADGSKLRENLASRFDLDLDESLSMGALDIKQELNEDGDVSMTSMRSSDSKDSSINERKKKLDEDKEIGPPPKQLKGVKYKFFGSSCFQIQRYKKPTEKEITEMLFRMCITVTPIPKMPDDTRRCIFCHTTGDGVADGPSRLLNYDVDKWVHLNCALWSDGVYETVNGALMNLENALQQSLSSACTFCNNLGATIKCFKTRCANVYHLSCAMKDSCVFYKNKTTMCQSHAPKTEKDSELTTLSVQRRVYVDRDESRQVASVMHHSESNNLLRVGSLIFLSVGQLLPHQLQNFHTPNYIYPIGYKIIRFYWSMRRPNKRCRYVCSIADVCGRPEFRVLVQESAEEDIELRDITPKAVWQRILDPMAILRKDSHIVQLFPKYVTGEDLFGLTEPAVVRILESLPGIETLTDYRFKYGRNPLLELPLAINPSGAARTEPKLKHSLTWKKPHTQRTGSVTQRPTFVPTSSPAGEVACPYSKQFVHSKSSQYKKMKLEWRNNVFLARSKIQGLGLYAARDLEKHTMVIEYIGEVIRTEVSELREKQYEARNRGIYMFRLDEDRVVDATLSGGLARYINHSCNPNCVTETVEVERELRIIIFAKRRINRGEELSYDYKFDIEDDAHKISCMCGAPNCKKWMN</sequence>
<feature type="compositionally biased region" description="Polar residues" evidence="18">
    <location>
        <begin position="2033"/>
        <end position="2044"/>
    </location>
</feature>
<dbReference type="PROSITE" id="PS51543">
    <property type="entry name" value="FYRC"/>
    <property type="match status" value="1"/>
</dbReference>
<dbReference type="Gene3D" id="2.170.270.10">
    <property type="entry name" value="SET domain"/>
    <property type="match status" value="1"/>
</dbReference>
<feature type="compositionally biased region" description="Basic and acidic residues" evidence="18">
    <location>
        <begin position="890"/>
        <end position="901"/>
    </location>
</feature>
<dbReference type="Gene3D" id="3.30.40.10">
    <property type="entry name" value="Zinc/RING finger domain, C3HC4 (zinc finger)"/>
    <property type="match status" value="1"/>
</dbReference>
<dbReference type="SMART" id="SM00317">
    <property type="entry name" value="SET"/>
    <property type="match status" value="1"/>
</dbReference>
<dbReference type="InterPro" id="IPR003616">
    <property type="entry name" value="Post-SET_dom"/>
</dbReference>
<evidence type="ECO:0000259" key="22">
    <source>
        <dbReference type="PROSITE" id="PS51805"/>
    </source>
</evidence>
<feature type="region of interest" description="Disordered" evidence="18">
    <location>
        <begin position="320"/>
        <end position="401"/>
    </location>
</feature>
<feature type="compositionally biased region" description="Polar residues" evidence="18">
    <location>
        <begin position="3345"/>
        <end position="3364"/>
    </location>
</feature>
<evidence type="ECO:0000256" key="8">
    <source>
        <dbReference type="ARBA" id="ARBA00022771"/>
    </source>
</evidence>
<feature type="domain" description="Post-SET" evidence="21">
    <location>
        <begin position="4715"/>
        <end position="4731"/>
    </location>
</feature>
<feature type="compositionally biased region" description="Basic and acidic residues" evidence="18">
    <location>
        <begin position="932"/>
        <end position="956"/>
    </location>
</feature>
<dbReference type="SMART" id="SM00542">
    <property type="entry name" value="FYRC"/>
    <property type="match status" value="1"/>
</dbReference>
<dbReference type="PROSITE" id="PS51542">
    <property type="entry name" value="FYRN"/>
    <property type="match status" value="1"/>
</dbReference>
<feature type="compositionally biased region" description="Acidic residues" evidence="18">
    <location>
        <begin position="421"/>
        <end position="438"/>
    </location>
</feature>
<feature type="region of interest" description="Disordered" evidence="18">
    <location>
        <begin position="4133"/>
        <end position="4168"/>
    </location>
</feature>
<keyword evidence="11" id="KW-0805">Transcription regulation</keyword>
<keyword evidence="9" id="KW-0862">Zinc</keyword>
<feature type="region of interest" description="Disordered" evidence="18">
    <location>
        <begin position="2856"/>
        <end position="2877"/>
    </location>
</feature>
<keyword evidence="4" id="KW-0808">Transferase</keyword>
<protein>
    <recommendedName>
        <fullName evidence="25">Bromo domain-containing protein</fullName>
    </recommendedName>
</protein>
<feature type="region of interest" description="Disordered" evidence="18">
    <location>
        <begin position="529"/>
        <end position="602"/>
    </location>
</feature>
<feature type="domain" description="Bromo" evidence="19">
    <location>
        <begin position="639"/>
        <end position="709"/>
    </location>
</feature>
<feature type="compositionally biased region" description="Low complexity" evidence="18">
    <location>
        <begin position="1884"/>
        <end position="1905"/>
    </location>
</feature>
<feature type="region of interest" description="Disordered" evidence="18">
    <location>
        <begin position="1816"/>
        <end position="1971"/>
    </location>
</feature>
<keyword evidence="12 16" id="KW-0103">Bromodomain</keyword>
<dbReference type="PROSITE" id="PS50868">
    <property type="entry name" value="POST_SET"/>
    <property type="match status" value="1"/>
</dbReference>
<feature type="compositionally biased region" description="Low complexity" evidence="18">
    <location>
        <begin position="2020"/>
        <end position="2032"/>
    </location>
</feature>
<feature type="compositionally biased region" description="Polar residues" evidence="18">
    <location>
        <begin position="2192"/>
        <end position="2230"/>
    </location>
</feature>
<feature type="region of interest" description="Disordered" evidence="18">
    <location>
        <begin position="466"/>
        <end position="494"/>
    </location>
</feature>
<evidence type="ECO:0000256" key="3">
    <source>
        <dbReference type="ARBA" id="ARBA00022603"/>
    </source>
</evidence>
<feature type="region of interest" description="Disordered" evidence="18">
    <location>
        <begin position="3605"/>
        <end position="3729"/>
    </location>
</feature>
<keyword evidence="10" id="KW-0156">Chromatin regulator</keyword>
<feature type="region of interest" description="Disordered" evidence="18">
    <location>
        <begin position="1985"/>
        <end position="2255"/>
    </location>
</feature>
<feature type="compositionally biased region" description="Low complexity" evidence="18">
    <location>
        <begin position="3554"/>
        <end position="3574"/>
    </location>
</feature>
<feature type="compositionally biased region" description="Basic and acidic residues" evidence="18">
    <location>
        <begin position="773"/>
        <end position="801"/>
    </location>
</feature>
<dbReference type="InterPro" id="IPR003889">
    <property type="entry name" value="FYrich_C"/>
</dbReference>
<dbReference type="Proteomes" id="UP000069940">
    <property type="component" value="Unassembled WGS sequence"/>
</dbReference>
<dbReference type="GeneID" id="109621286"/>
<comment type="subcellular location">
    <subcellularLocation>
        <location evidence="1">Nucleus</location>
    </subcellularLocation>
</comment>
<dbReference type="RefSeq" id="XP_062699685.1">
    <property type="nucleotide sequence ID" value="XM_062843701.1"/>
</dbReference>
<evidence type="ECO:0000256" key="12">
    <source>
        <dbReference type="ARBA" id="ARBA00023117"/>
    </source>
</evidence>
<feature type="compositionally biased region" description="Low complexity" evidence="18">
    <location>
        <begin position="754"/>
        <end position="772"/>
    </location>
</feature>
<keyword evidence="17" id="KW-0175">Coiled coil</keyword>
<dbReference type="Pfam" id="PF00856">
    <property type="entry name" value="SET"/>
    <property type="match status" value="1"/>
</dbReference>
<feature type="compositionally biased region" description="Basic and acidic residues" evidence="18">
    <location>
        <begin position="1775"/>
        <end position="1799"/>
    </location>
</feature>
<dbReference type="Pfam" id="PF05964">
    <property type="entry name" value="FYRN"/>
    <property type="match status" value="1"/>
</dbReference>
<feature type="compositionally biased region" description="Polar residues" evidence="18">
    <location>
        <begin position="1272"/>
        <end position="1285"/>
    </location>
</feature>
<feature type="region of interest" description="Disordered" evidence="18">
    <location>
        <begin position="3551"/>
        <end position="3578"/>
    </location>
</feature>
<keyword evidence="13" id="KW-0238">DNA-binding</keyword>
<evidence type="ECO:0000259" key="19">
    <source>
        <dbReference type="PROSITE" id="PS50014"/>
    </source>
</evidence>
<keyword evidence="15" id="KW-0539">Nucleus</keyword>
<keyword evidence="14" id="KW-0804">Transcription</keyword>
<feature type="compositionally biased region" description="Basic and acidic residues" evidence="18">
    <location>
        <begin position="1679"/>
        <end position="1689"/>
    </location>
</feature>
<feature type="compositionally biased region" description="Basic and acidic residues" evidence="18">
    <location>
        <begin position="1326"/>
        <end position="1342"/>
    </location>
</feature>
<dbReference type="PROSITE" id="PS50014">
    <property type="entry name" value="BROMODOMAIN_2"/>
    <property type="match status" value="1"/>
</dbReference>
<keyword evidence="8" id="KW-0863">Zinc-finger</keyword>
<dbReference type="SMART" id="SM00297">
    <property type="entry name" value="BROMO"/>
    <property type="match status" value="1"/>
</dbReference>
<reference evidence="24" key="1">
    <citation type="journal article" date="2015" name="Proc. Natl. Acad. Sci. U.S.A.">
        <title>Genome sequence of the Asian Tiger mosquito, Aedes albopictus, reveals insights into its biology, genetics, and evolution.</title>
        <authorList>
            <person name="Chen X.G."/>
            <person name="Jiang X."/>
            <person name="Gu J."/>
            <person name="Xu M."/>
            <person name="Wu Y."/>
            <person name="Deng Y."/>
            <person name="Zhang C."/>
            <person name="Bonizzoni M."/>
            <person name="Dermauw W."/>
            <person name="Vontas J."/>
            <person name="Armbruster P."/>
            <person name="Huang X."/>
            <person name="Yang Y."/>
            <person name="Zhang H."/>
            <person name="He W."/>
            <person name="Peng H."/>
            <person name="Liu Y."/>
            <person name="Wu K."/>
            <person name="Chen J."/>
            <person name="Lirakis M."/>
            <person name="Topalis P."/>
            <person name="Van Leeuwen T."/>
            <person name="Hall A.B."/>
            <person name="Jiang X."/>
            <person name="Thorpe C."/>
            <person name="Mueller R.L."/>
            <person name="Sun C."/>
            <person name="Waterhouse R.M."/>
            <person name="Yan G."/>
            <person name="Tu Z.J."/>
            <person name="Fang X."/>
            <person name="James A.A."/>
        </authorList>
    </citation>
    <scope>NUCLEOTIDE SEQUENCE [LARGE SCALE GENOMIC DNA]</scope>
    <source>
        <strain evidence="24">Foshan</strain>
    </source>
</reference>
<evidence type="ECO:0000313" key="24">
    <source>
        <dbReference type="Proteomes" id="UP000069940"/>
    </source>
</evidence>
<dbReference type="CDD" id="cd05509">
    <property type="entry name" value="Bromo_gcn5_like"/>
    <property type="match status" value="1"/>
</dbReference>
<evidence type="ECO:0000256" key="13">
    <source>
        <dbReference type="ARBA" id="ARBA00023125"/>
    </source>
</evidence>
<feature type="compositionally biased region" description="Basic residues" evidence="18">
    <location>
        <begin position="3693"/>
        <end position="3706"/>
    </location>
</feature>
<feature type="compositionally biased region" description="Polar residues" evidence="18">
    <location>
        <begin position="388"/>
        <end position="400"/>
    </location>
</feature>
<dbReference type="InterPro" id="IPR036427">
    <property type="entry name" value="Bromodomain-like_sf"/>
</dbReference>
<feature type="compositionally biased region" description="Low complexity" evidence="18">
    <location>
        <begin position="1307"/>
        <end position="1325"/>
    </location>
</feature>
<feature type="compositionally biased region" description="Low complexity" evidence="18">
    <location>
        <begin position="2152"/>
        <end position="2175"/>
    </location>
</feature>
<dbReference type="EnsemblMetazoa" id="AALFPA23_008286.R11168">
    <property type="protein sequence ID" value="AALFPA23_008286.P11168"/>
    <property type="gene ID" value="AALFPA23_008286"/>
</dbReference>
<dbReference type="CDD" id="cd19171">
    <property type="entry name" value="SET_KMT2C_2D"/>
    <property type="match status" value="1"/>
</dbReference>
<feature type="compositionally biased region" description="Basic residues" evidence="18">
    <location>
        <begin position="921"/>
        <end position="931"/>
    </location>
</feature>